<dbReference type="AlphaFoldDB" id="A0A932I596"/>
<reference evidence="4" key="1">
    <citation type="submission" date="2020-07" db="EMBL/GenBank/DDBJ databases">
        <title>Huge and variable diversity of episymbiotic CPR bacteria and DPANN archaea in groundwater ecosystems.</title>
        <authorList>
            <person name="He C.Y."/>
            <person name="Keren R."/>
            <person name="Whittaker M."/>
            <person name="Farag I.F."/>
            <person name="Doudna J."/>
            <person name="Cate J.H.D."/>
            <person name="Banfield J.F."/>
        </authorList>
    </citation>
    <scope>NUCLEOTIDE SEQUENCE</scope>
    <source>
        <strain evidence="4">NC_groundwater_763_Ag_S-0.2um_68_21</strain>
    </source>
</reference>
<accession>A0A932I596</accession>
<keyword evidence="2" id="KW-0732">Signal</keyword>
<gene>
    <name evidence="4" type="ORF">HYZ11_17425</name>
</gene>
<dbReference type="CDD" id="cd15482">
    <property type="entry name" value="Sialidase_non-viral"/>
    <property type="match status" value="1"/>
</dbReference>
<dbReference type="Gene3D" id="2.130.10.10">
    <property type="entry name" value="YVTN repeat-like/Quinoprotein amine dehydrogenase"/>
    <property type="match status" value="1"/>
</dbReference>
<feature type="chain" id="PRO_5038116730" description="Sortilin N-terminal domain-containing protein" evidence="2">
    <location>
        <begin position="34"/>
        <end position="212"/>
    </location>
</feature>
<evidence type="ECO:0000256" key="2">
    <source>
        <dbReference type="SAM" id="SignalP"/>
    </source>
</evidence>
<dbReference type="GO" id="GO:0010411">
    <property type="term" value="P:xyloglucan metabolic process"/>
    <property type="evidence" value="ECO:0007669"/>
    <property type="project" value="TreeGrafter"/>
</dbReference>
<organism evidence="4 5">
    <name type="scientific">Tectimicrobiota bacterium</name>
    <dbReference type="NCBI Taxonomy" id="2528274"/>
    <lineage>
        <taxon>Bacteria</taxon>
        <taxon>Pseudomonadati</taxon>
        <taxon>Nitrospinota/Tectimicrobiota group</taxon>
        <taxon>Candidatus Tectimicrobiota</taxon>
    </lineage>
</organism>
<dbReference type="InterPro" id="IPR052025">
    <property type="entry name" value="Xyloglucanase_GH74"/>
</dbReference>
<dbReference type="PANTHER" id="PTHR43739">
    <property type="entry name" value="XYLOGLUCANASE (EUROFUNG)"/>
    <property type="match status" value="1"/>
</dbReference>
<dbReference type="EMBL" id="JACPUR010000040">
    <property type="protein sequence ID" value="MBI3129394.1"/>
    <property type="molecule type" value="Genomic_DNA"/>
</dbReference>
<dbReference type="InterPro" id="IPR015943">
    <property type="entry name" value="WD40/YVTN_repeat-like_dom_sf"/>
</dbReference>
<name>A0A932I596_UNCTE</name>
<protein>
    <recommendedName>
        <fullName evidence="3">Sortilin N-terminal domain-containing protein</fullName>
    </recommendedName>
</protein>
<feature type="domain" description="Sortilin N-terminal" evidence="3">
    <location>
        <begin position="68"/>
        <end position="176"/>
    </location>
</feature>
<dbReference type="PANTHER" id="PTHR43739:SF5">
    <property type="entry name" value="EXO-ALPHA-SIALIDASE"/>
    <property type="match status" value="1"/>
</dbReference>
<feature type="signal peptide" evidence="2">
    <location>
        <begin position="1"/>
        <end position="33"/>
    </location>
</feature>
<comment type="caution">
    <text evidence="4">The sequence shown here is derived from an EMBL/GenBank/DDBJ whole genome shotgun (WGS) entry which is preliminary data.</text>
</comment>
<dbReference type="InterPro" id="IPR031778">
    <property type="entry name" value="Sortilin_N"/>
</dbReference>
<keyword evidence="1" id="KW-0677">Repeat</keyword>
<evidence type="ECO:0000313" key="4">
    <source>
        <dbReference type="EMBL" id="MBI3129394.1"/>
    </source>
</evidence>
<evidence type="ECO:0000313" key="5">
    <source>
        <dbReference type="Proteomes" id="UP000782312"/>
    </source>
</evidence>
<dbReference type="SUPFAM" id="SSF110296">
    <property type="entry name" value="Oligoxyloglucan reducing end-specific cellobiohydrolase"/>
    <property type="match status" value="1"/>
</dbReference>
<evidence type="ECO:0000259" key="3">
    <source>
        <dbReference type="Pfam" id="PF15902"/>
    </source>
</evidence>
<dbReference type="Proteomes" id="UP000782312">
    <property type="component" value="Unassembled WGS sequence"/>
</dbReference>
<dbReference type="Pfam" id="PF15902">
    <property type="entry name" value="Sortilin-Vps10"/>
    <property type="match status" value="1"/>
</dbReference>
<evidence type="ECO:0000256" key="1">
    <source>
        <dbReference type="ARBA" id="ARBA00022737"/>
    </source>
</evidence>
<proteinExistence type="predicted"/>
<sequence length="212" mass="22291">MRRILGLRNLRGACALGALLSLAGAGAASPGLAASPSQGEKDGFRYGHVHALVTDAGGKTLWMGTHHALLRSEDGGKTWKEAKVSPRHPQLEVMSIAPDMRNPKVIYLGTHEAGVFKTVDGGATWARMSEGLGGQDIHGLAFDPNSTEKLHAAVRDGAEGIYRTRDGGKSWERVADGPKGEVKSLASVNLSTGMGGIYLYAGTTEGLFKSPD</sequence>